<dbReference type="AlphaFoldDB" id="A0A160JF61"/>
<evidence type="ECO:0000259" key="1">
    <source>
        <dbReference type="Pfam" id="PF13467"/>
    </source>
</evidence>
<name>A0A160JF61_9PROT</name>
<dbReference type="InterPro" id="IPR027373">
    <property type="entry name" value="RHH_dom"/>
</dbReference>
<dbReference type="GO" id="GO:0016740">
    <property type="term" value="F:transferase activity"/>
    <property type="evidence" value="ECO:0007669"/>
    <property type="project" value="UniProtKB-KW"/>
</dbReference>
<dbReference type="Proteomes" id="UP000077405">
    <property type="component" value="Chromosome"/>
</dbReference>
<feature type="domain" description="Ribbon-helix-helix" evidence="1">
    <location>
        <begin position="2"/>
        <end position="62"/>
    </location>
</feature>
<evidence type="ECO:0000313" key="2">
    <source>
        <dbReference type="EMBL" id="ANC91508.1"/>
    </source>
</evidence>
<dbReference type="InterPro" id="IPR038268">
    <property type="entry name" value="RHH_sf"/>
</dbReference>
<keyword evidence="2" id="KW-0808">Transferase</keyword>
<gene>
    <name evidence="2" type="ORF">A6A40_06100</name>
</gene>
<evidence type="ECO:0000313" key="3">
    <source>
        <dbReference type="Proteomes" id="UP000077405"/>
    </source>
</evidence>
<dbReference type="OrthoDB" id="7477016at2"/>
<dbReference type="Gene3D" id="1.10.3990.20">
    <property type="entry name" value="protein bp1543"/>
    <property type="match status" value="1"/>
</dbReference>
<accession>A0A160JF61</accession>
<dbReference type="EMBL" id="CP015285">
    <property type="protein sequence ID" value="ANC91508.1"/>
    <property type="molecule type" value="Genomic_DNA"/>
</dbReference>
<keyword evidence="3" id="KW-1185">Reference proteome</keyword>
<sequence>MKKRSVLIAGHPTSVSLEEEFWDALKTVAQGRGLSVNALIEEIDQTRTGNLSSAIRVHVLKAVQGRGPAEG</sequence>
<proteinExistence type="predicted"/>
<protein>
    <submittedName>
        <fullName evidence="2">Aryl-sulfate sulfotransferase</fullName>
    </submittedName>
</protein>
<dbReference type="KEGG" id="ahu:A6A40_06100"/>
<organism evidence="2 3">
    <name type="scientific">Azospirillum humicireducens</name>
    <dbReference type="NCBI Taxonomy" id="1226968"/>
    <lineage>
        <taxon>Bacteria</taxon>
        <taxon>Pseudomonadati</taxon>
        <taxon>Pseudomonadota</taxon>
        <taxon>Alphaproteobacteria</taxon>
        <taxon>Rhodospirillales</taxon>
        <taxon>Azospirillaceae</taxon>
        <taxon>Azospirillum</taxon>
    </lineage>
</organism>
<dbReference type="Pfam" id="PF13467">
    <property type="entry name" value="RHH_4"/>
    <property type="match status" value="1"/>
</dbReference>
<dbReference type="STRING" id="1226968.A6A40_06100"/>
<reference evidence="2 3" key="1">
    <citation type="journal article" date="2013" name="Int. J. Syst. Evol. Microbiol.">
        <title>Azospirillum humicireducens sp. nov., a nitrogen-fixing bacterium isolated from a microbial fuel cell.</title>
        <authorList>
            <person name="Zhou S."/>
            <person name="Han L."/>
            <person name="Wang Y."/>
            <person name="Yang G."/>
            <person name="Zhuang L."/>
            <person name="Hu P."/>
        </authorList>
    </citation>
    <scope>NUCLEOTIDE SEQUENCE [LARGE SCALE GENOMIC DNA]</scope>
    <source>
        <strain evidence="2 3">SgZ-5</strain>
    </source>
</reference>
<dbReference type="RefSeq" id="WP_063634610.1">
    <property type="nucleotide sequence ID" value="NZ_CP015285.1"/>
</dbReference>